<dbReference type="EnsemblPlants" id="Bra027761.1">
    <property type="protein sequence ID" value="Bra027761.1-P"/>
    <property type="gene ID" value="Bra027761"/>
</dbReference>
<dbReference type="HOGENOM" id="CLU_1087236_0_0_1"/>
<feature type="region of interest" description="Disordered" evidence="1">
    <location>
        <begin position="204"/>
        <end position="256"/>
    </location>
</feature>
<reference evidence="2 3" key="1">
    <citation type="journal article" date="2011" name="Nat. Genet.">
        <title>The genome of the mesopolyploid crop species Brassica rapa.</title>
        <authorList>
            <consortium name="Brassica rapa Genome Sequencing Project Consortium"/>
            <person name="Wang X."/>
            <person name="Wang H."/>
            <person name="Wang J."/>
            <person name="Sun R."/>
            <person name="Wu J."/>
            <person name="Liu S."/>
            <person name="Bai Y."/>
            <person name="Mun J.H."/>
            <person name="Bancroft I."/>
            <person name="Cheng F."/>
            <person name="Huang S."/>
            <person name="Li X."/>
            <person name="Hua W."/>
            <person name="Wang J."/>
            <person name="Wang X."/>
            <person name="Freeling M."/>
            <person name="Pires J.C."/>
            <person name="Paterson A.H."/>
            <person name="Chalhoub B."/>
            <person name="Wang B."/>
            <person name="Hayward A."/>
            <person name="Sharpe A.G."/>
            <person name="Park B.S."/>
            <person name="Weisshaar B."/>
            <person name="Liu B."/>
            <person name="Li B."/>
            <person name="Liu B."/>
            <person name="Tong C."/>
            <person name="Song C."/>
            <person name="Duran C."/>
            <person name="Peng C."/>
            <person name="Geng C."/>
            <person name="Koh C."/>
            <person name="Lin C."/>
            <person name="Edwards D."/>
            <person name="Mu D."/>
            <person name="Shen D."/>
            <person name="Soumpourou E."/>
            <person name="Li F."/>
            <person name="Fraser F."/>
            <person name="Conant G."/>
            <person name="Lassalle G."/>
            <person name="King G.J."/>
            <person name="Bonnema G."/>
            <person name="Tang H."/>
            <person name="Wang H."/>
            <person name="Belcram H."/>
            <person name="Zhou H."/>
            <person name="Hirakawa H."/>
            <person name="Abe H."/>
            <person name="Guo H."/>
            <person name="Wang H."/>
            <person name="Jin H."/>
            <person name="Parkin I.A."/>
            <person name="Batley J."/>
            <person name="Kim J.S."/>
            <person name="Just J."/>
            <person name="Li J."/>
            <person name="Xu J."/>
            <person name="Deng J."/>
            <person name="Kim J.A."/>
            <person name="Li J."/>
            <person name="Yu J."/>
            <person name="Meng J."/>
            <person name="Wang J."/>
            <person name="Min J."/>
            <person name="Poulain J."/>
            <person name="Wang J."/>
            <person name="Hatakeyama K."/>
            <person name="Wu K."/>
            <person name="Wang L."/>
            <person name="Fang L."/>
            <person name="Trick M."/>
            <person name="Links M.G."/>
            <person name="Zhao M."/>
            <person name="Jin M."/>
            <person name="Ramchiary N."/>
            <person name="Drou N."/>
            <person name="Berkman P.J."/>
            <person name="Cai Q."/>
            <person name="Huang Q."/>
            <person name="Li R."/>
            <person name="Tabata S."/>
            <person name="Cheng S."/>
            <person name="Zhang S."/>
            <person name="Zhang S."/>
            <person name="Huang S."/>
            <person name="Sato S."/>
            <person name="Sun S."/>
            <person name="Kwon S.J."/>
            <person name="Choi S.R."/>
            <person name="Lee T.H."/>
            <person name="Fan W."/>
            <person name="Zhao X."/>
            <person name="Tan X."/>
            <person name="Xu X."/>
            <person name="Wang Y."/>
            <person name="Qiu Y."/>
            <person name="Yin Y."/>
            <person name="Li Y."/>
            <person name="Du Y."/>
            <person name="Liao Y."/>
            <person name="Lim Y."/>
            <person name="Narusaka Y."/>
            <person name="Wang Y."/>
            <person name="Wang Z."/>
            <person name="Li Z."/>
            <person name="Wang Z."/>
            <person name="Xiong Z."/>
            <person name="Zhang Z."/>
        </authorList>
    </citation>
    <scope>NUCLEOTIDE SEQUENCE [LARGE SCALE GENOMIC DNA]</scope>
    <source>
        <strain evidence="2 3">cv. Chiifu-401-42</strain>
    </source>
</reference>
<dbReference type="Gramene" id="Bra027761.1">
    <property type="protein sequence ID" value="Bra027761.1-P"/>
    <property type="gene ID" value="Bra027761"/>
</dbReference>
<name>M4EG48_BRACM</name>
<organism evidence="2 3">
    <name type="scientific">Brassica campestris</name>
    <name type="common">Field mustard</name>
    <dbReference type="NCBI Taxonomy" id="3711"/>
    <lineage>
        <taxon>Eukaryota</taxon>
        <taxon>Viridiplantae</taxon>
        <taxon>Streptophyta</taxon>
        <taxon>Embryophyta</taxon>
        <taxon>Tracheophyta</taxon>
        <taxon>Spermatophyta</taxon>
        <taxon>Magnoliopsida</taxon>
        <taxon>eudicotyledons</taxon>
        <taxon>Gunneridae</taxon>
        <taxon>Pentapetalae</taxon>
        <taxon>rosids</taxon>
        <taxon>malvids</taxon>
        <taxon>Brassicales</taxon>
        <taxon>Brassicaceae</taxon>
        <taxon>Brassiceae</taxon>
        <taxon>Brassica</taxon>
    </lineage>
</organism>
<dbReference type="InParanoid" id="M4EG48"/>
<accession>M4EG48</accession>
<evidence type="ECO:0000256" key="1">
    <source>
        <dbReference type="SAM" id="MobiDB-lite"/>
    </source>
</evidence>
<keyword evidence="3" id="KW-1185">Reference proteome</keyword>
<sequence>MSRHHRLGQLHLHQHHHLHLHLHGLLIKDILSIVLKAIPILRQLPMLLHLPSIHTLLLHLQPYSLSRLLKAMAMIRGGWSASKKSLMSTPLWSKCFGGNTVCAISGTMQQPSEFWYYNFLILLTANGGEENLPNRLEELTEKEFVFQIHVTPFNFTPNQLPSQFPPSLKIPSQGPMARLSNLTCRYGYCLELLFKAHVHVSQEHGDNTLSSNDGDVGLEASPSGPSVLGDKVSEECATADPPEISDAQNNRKHRRE</sequence>
<dbReference type="Proteomes" id="UP000011750">
    <property type="component" value="Chromosome A09"/>
</dbReference>
<evidence type="ECO:0000313" key="2">
    <source>
        <dbReference type="EnsemblPlants" id="Bra027761.1-P"/>
    </source>
</evidence>
<dbReference type="AlphaFoldDB" id="M4EG48"/>
<dbReference type="OMA" id="GGNTVCA"/>
<reference evidence="2 3" key="2">
    <citation type="journal article" date="2018" name="Hortic Res">
        <title>Improved Brassica rapa reference genome by single-molecule sequencing and chromosome conformation capture technologies.</title>
        <authorList>
            <person name="Zhang L."/>
            <person name="Cai X."/>
            <person name="Wu J."/>
            <person name="Liu M."/>
            <person name="Grob S."/>
            <person name="Cheng F."/>
            <person name="Liang J."/>
            <person name="Cai C."/>
            <person name="Liu Z."/>
            <person name="Liu B."/>
            <person name="Wang F."/>
            <person name="Li S."/>
            <person name="Liu F."/>
            <person name="Li X."/>
            <person name="Cheng L."/>
            <person name="Yang W."/>
            <person name="Li M.H."/>
            <person name="Grossniklaus U."/>
            <person name="Zheng H."/>
            <person name="Wang X."/>
        </authorList>
    </citation>
    <scope>NUCLEOTIDE SEQUENCE [LARGE SCALE GENOMIC DNA]</scope>
    <source>
        <strain evidence="2 3">cv. Chiifu-401-42</strain>
    </source>
</reference>
<proteinExistence type="predicted"/>
<protein>
    <submittedName>
        <fullName evidence="2">Uncharacterized protein</fullName>
    </submittedName>
</protein>
<reference evidence="2" key="3">
    <citation type="submission" date="2023-03" db="UniProtKB">
        <authorList>
            <consortium name="EnsemblPlants"/>
        </authorList>
    </citation>
    <scope>IDENTIFICATION</scope>
    <source>
        <strain evidence="2">cv. Chiifu-401-42</strain>
    </source>
</reference>
<evidence type="ECO:0000313" key="3">
    <source>
        <dbReference type="Proteomes" id="UP000011750"/>
    </source>
</evidence>